<dbReference type="AlphaFoldDB" id="A0A447KRN7"/>
<organism evidence="1 2">
    <name type="scientific">Serratia odorifera</name>
    <dbReference type="NCBI Taxonomy" id="618"/>
    <lineage>
        <taxon>Bacteria</taxon>
        <taxon>Pseudomonadati</taxon>
        <taxon>Pseudomonadota</taxon>
        <taxon>Gammaproteobacteria</taxon>
        <taxon>Enterobacterales</taxon>
        <taxon>Yersiniaceae</taxon>
        <taxon>Serratia</taxon>
    </lineage>
</organism>
<reference evidence="1 2" key="1">
    <citation type="submission" date="2018-12" db="EMBL/GenBank/DDBJ databases">
        <authorList>
            <consortium name="Pathogen Informatics"/>
        </authorList>
    </citation>
    <scope>NUCLEOTIDE SEQUENCE [LARGE SCALE GENOMIC DNA]</scope>
    <source>
        <strain evidence="1 2">NCTC11214</strain>
    </source>
</reference>
<evidence type="ECO:0000313" key="2">
    <source>
        <dbReference type="Proteomes" id="UP000281391"/>
    </source>
</evidence>
<dbReference type="KEGG" id="sof:NCTC11214_02596"/>
<gene>
    <name evidence="1" type="ORF">NCTC11214_02596</name>
</gene>
<protein>
    <submittedName>
        <fullName evidence="1">Uncharacterized protein</fullName>
    </submittedName>
</protein>
<sequence length="80" mass="9166">MRLPLWPVRHIHCANVAREHLVAHHLCAAVNTETDTFLLGIPCGRLKDFLFEQRGISAAVKWREVNGYPRYHCAFNKATP</sequence>
<dbReference type="Proteomes" id="UP000281391">
    <property type="component" value="Chromosome"/>
</dbReference>
<dbReference type="EMBL" id="LR134117">
    <property type="protein sequence ID" value="VDZ57885.1"/>
    <property type="molecule type" value="Genomic_DNA"/>
</dbReference>
<accession>A0A447KRN7</accession>
<evidence type="ECO:0000313" key="1">
    <source>
        <dbReference type="EMBL" id="VDZ57885.1"/>
    </source>
</evidence>
<name>A0A447KRN7_SEROD</name>
<proteinExistence type="predicted"/>